<dbReference type="PANTHER" id="PTHR43820:SF4">
    <property type="entry name" value="HIGH-AFFINITY BRANCHED-CHAIN AMINO ACID TRANSPORT ATP-BINDING PROTEIN LIVF"/>
    <property type="match status" value="1"/>
</dbReference>
<dbReference type="eggNOG" id="COG0410">
    <property type="taxonomic scope" value="Bacteria"/>
</dbReference>
<organism evidence="7 8">
    <name type="scientific">Saccharothrix espanaensis (strain ATCC 51144 / DSM 44229 / JCM 9112 / NBRC 15066 / NRRL 15764)</name>
    <dbReference type="NCBI Taxonomy" id="1179773"/>
    <lineage>
        <taxon>Bacteria</taxon>
        <taxon>Bacillati</taxon>
        <taxon>Actinomycetota</taxon>
        <taxon>Actinomycetes</taxon>
        <taxon>Pseudonocardiales</taxon>
        <taxon>Pseudonocardiaceae</taxon>
        <taxon>Saccharothrix</taxon>
    </lineage>
</organism>
<evidence type="ECO:0000256" key="5">
    <source>
        <dbReference type="ARBA" id="ARBA00022970"/>
    </source>
</evidence>
<dbReference type="SMART" id="SM00382">
    <property type="entry name" value="AAA"/>
    <property type="match status" value="1"/>
</dbReference>
<keyword evidence="8" id="KW-1185">Reference proteome</keyword>
<dbReference type="PROSITE" id="PS00211">
    <property type="entry name" value="ABC_TRANSPORTER_1"/>
    <property type="match status" value="1"/>
</dbReference>
<dbReference type="PATRIC" id="fig|1179773.3.peg.3449"/>
<evidence type="ECO:0000256" key="3">
    <source>
        <dbReference type="ARBA" id="ARBA00022741"/>
    </source>
</evidence>
<dbReference type="BioCyc" id="SESP1179773:BN6_RS16685-MONOMER"/>
<gene>
    <name evidence="7" type="ordered locus">BN6_34430</name>
</gene>
<keyword evidence="2" id="KW-0813">Transport</keyword>
<evidence type="ECO:0000259" key="6">
    <source>
        <dbReference type="PROSITE" id="PS50893"/>
    </source>
</evidence>
<dbReference type="CDD" id="cd03224">
    <property type="entry name" value="ABC_TM1139_LivF_branched"/>
    <property type="match status" value="1"/>
</dbReference>
<dbReference type="STRING" id="1179773.BN6_34430"/>
<comment type="similarity">
    <text evidence="1">Belongs to the ABC transporter superfamily.</text>
</comment>
<keyword evidence="5" id="KW-0029">Amino-acid transport</keyword>
<dbReference type="EMBL" id="HE804045">
    <property type="protein sequence ID" value="CCH30741.1"/>
    <property type="molecule type" value="Genomic_DNA"/>
</dbReference>
<dbReference type="InterPro" id="IPR003439">
    <property type="entry name" value="ABC_transporter-like_ATP-bd"/>
</dbReference>
<dbReference type="InterPro" id="IPR017871">
    <property type="entry name" value="ABC_transporter-like_CS"/>
</dbReference>
<proteinExistence type="inferred from homology"/>
<dbReference type="KEGG" id="sesp:BN6_34430"/>
<protein>
    <submittedName>
        <fullName evidence="7">ABC-type branched-chain amino acid transporter,ATPase subunit</fullName>
    </submittedName>
</protein>
<evidence type="ECO:0000256" key="2">
    <source>
        <dbReference type="ARBA" id="ARBA00022448"/>
    </source>
</evidence>
<dbReference type="GO" id="GO:0015658">
    <property type="term" value="F:branched-chain amino acid transmembrane transporter activity"/>
    <property type="evidence" value="ECO:0007669"/>
    <property type="project" value="TreeGrafter"/>
</dbReference>
<dbReference type="InterPro" id="IPR052156">
    <property type="entry name" value="BCAA_Transport_ATP-bd_LivF"/>
</dbReference>
<keyword evidence="3" id="KW-0547">Nucleotide-binding</keyword>
<name>K0JXD3_SACES</name>
<dbReference type="GO" id="GO:0005524">
    <property type="term" value="F:ATP binding"/>
    <property type="evidence" value="ECO:0007669"/>
    <property type="project" value="UniProtKB-KW"/>
</dbReference>
<dbReference type="Pfam" id="PF00005">
    <property type="entry name" value="ABC_tran"/>
    <property type="match status" value="1"/>
</dbReference>
<evidence type="ECO:0000256" key="4">
    <source>
        <dbReference type="ARBA" id="ARBA00022840"/>
    </source>
</evidence>
<dbReference type="GO" id="GO:0016887">
    <property type="term" value="F:ATP hydrolysis activity"/>
    <property type="evidence" value="ECO:0007669"/>
    <property type="project" value="InterPro"/>
</dbReference>
<feature type="domain" description="ABC transporter" evidence="6">
    <location>
        <begin position="7"/>
        <end position="232"/>
    </location>
</feature>
<dbReference type="HOGENOM" id="CLU_000604_1_2_11"/>
<dbReference type="GO" id="GO:0015807">
    <property type="term" value="P:L-amino acid transport"/>
    <property type="evidence" value="ECO:0007669"/>
    <property type="project" value="TreeGrafter"/>
</dbReference>
<dbReference type="Proteomes" id="UP000006281">
    <property type="component" value="Chromosome"/>
</dbReference>
<dbReference type="SUPFAM" id="SSF52540">
    <property type="entry name" value="P-loop containing nucleoside triphosphate hydrolases"/>
    <property type="match status" value="1"/>
</dbReference>
<dbReference type="PANTHER" id="PTHR43820">
    <property type="entry name" value="HIGH-AFFINITY BRANCHED-CHAIN AMINO ACID TRANSPORT ATP-BINDING PROTEIN LIVF"/>
    <property type="match status" value="1"/>
</dbReference>
<accession>K0JXD3</accession>
<keyword evidence="4" id="KW-0067">ATP-binding</keyword>
<evidence type="ECO:0000256" key="1">
    <source>
        <dbReference type="ARBA" id="ARBA00005417"/>
    </source>
</evidence>
<dbReference type="InterPro" id="IPR003593">
    <property type="entry name" value="AAA+_ATPase"/>
</dbReference>
<dbReference type="InterPro" id="IPR027417">
    <property type="entry name" value="P-loop_NTPase"/>
</dbReference>
<sequence length="240" mass="25822">MDSVSVLSLEDVTVDRSGLTIVRGVSLRVDRGSVTVLLGANGAGKTTLLEGVSGAVPIASGRIRLGEQRVEKLRAWRRARAGLAHVEQNRTVFREMSVLDNLRAACRHDDTPDRVLDLFPELRKQLHARAGLLSGGEQQMLVVGRALLGRPKVLLIDEMSLGLAPIVVARLAHAVRRLADGGVGVLLVEQFAALALGIADRAYVMARGGIVYSGDGRRLRHDEGYLRALYLGDAHTQSGV</sequence>
<dbReference type="AlphaFoldDB" id="K0JXD3"/>
<evidence type="ECO:0000313" key="7">
    <source>
        <dbReference type="EMBL" id="CCH30741.1"/>
    </source>
</evidence>
<evidence type="ECO:0000313" key="8">
    <source>
        <dbReference type="Proteomes" id="UP000006281"/>
    </source>
</evidence>
<dbReference type="PROSITE" id="PS50893">
    <property type="entry name" value="ABC_TRANSPORTER_2"/>
    <property type="match status" value="1"/>
</dbReference>
<dbReference type="Gene3D" id="3.40.50.300">
    <property type="entry name" value="P-loop containing nucleotide triphosphate hydrolases"/>
    <property type="match status" value="1"/>
</dbReference>
<reference evidence="7 8" key="1">
    <citation type="journal article" date="2012" name="BMC Genomics">
        <title>Complete genome sequence of Saccharothrix espanaensis DSM 44229T and comparison to the other completely sequenced Pseudonocardiaceae.</title>
        <authorList>
            <person name="Strobel T."/>
            <person name="Al-Dilaimi A."/>
            <person name="Blom J."/>
            <person name="Gessner A."/>
            <person name="Kalinowski J."/>
            <person name="Luzhetska M."/>
            <person name="Puhler A."/>
            <person name="Szczepanowski R."/>
            <person name="Bechthold A."/>
            <person name="Ruckert C."/>
        </authorList>
    </citation>
    <scope>NUCLEOTIDE SEQUENCE [LARGE SCALE GENOMIC DNA]</scope>
    <source>
        <strain evidence="8">ATCC 51144 / DSM 44229 / JCM 9112 / NBRC 15066 / NRRL 15764</strain>
    </source>
</reference>